<evidence type="ECO:0000313" key="2">
    <source>
        <dbReference type="Proteomes" id="UP001476247"/>
    </source>
</evidence>
<dbReference type="Proteomes" id="UP001476247">
    <property type="component" value="Unassembled WGS sequence"/>
</dbReference>
<gene>
    <name evidence="1" type="ORF">HPULCUR_006031</name>
</gene>
<sequence length="70" mass="7630">MVKNLRVKDLCEKVYVPPVCAADSPLLQRGLVPTSSGMAITEKITAQVWRLARSNNVRSNHKLVDPLGGS</sequence>
<accession>A0ABP9Y0R2</accession>
<evidence type="ECO:0000313" key="1">
    <source>
        <dbReference type="EMBL" id="GAA5800595.1"/>
    </source>
</evidence>
<proteinExistence type="predicted"/>
<dbReference type="EMBL" id="BAABUJ010000016">
    <property type="protein sequence ID" value="GAA5800595.1"/>
    <property type="molecule type" value="Genomic_DNA"/>
</dbReference>
<name>A0ABP9Y0R2_9FUNG</name>
<comment type="caution">
    <text evidence="1">The sequence shown here is derived from an EMBL/GenBank/DDBJ whole genome shotgun (WGS) entry which is preliminary data.</text>
</comment>
<organism evidence="1 2">
    <name type="scientific">Helicostylum pulchrum</name>
    <dbReference type="NCBI Taxonomy" id="562976"/>
    <lineage>
        <taxon>Eukaryota</taxon>
        <taxon>Fungi</taxon>
        <taxon>Fungi incertae sedis</taxon>
        <taxon>Mucoromycota</taxon>
        <taxon>Mucoromycotina</taxon>
        <taxon>Mucoromycetes</taxon>
        <taxon>Mucorales</taxon>
        <taxon>Mucorineae</taxon>
        <taxon>Mucoraceae</taxon>
        <taxon>Helicostylum</taxon>
    </lineage>
</organism>
<reference evidence="1 2" key="1">
    <citation type="submission" date="2024-04" db="EMBL/GenBank/DDBJ databases">
        <title>genome sequences of Mucor flavus KT1a and Helicostylum pulchrum KT1b strains isolation_sourced from the surface of a dry-aged beef.</title>
        <authorList>
            <person name="Toyotome T."/>
            <person name="Hosono M."/>
            <person name="Torimaru M."/>
            <person name="Fukuda K."/>
            <person name="Mikami N."/>
        </authorList>
    </citation>
    <scope>NUCLEOTIDE SEQUENCE [LARGE SCALE GENOMIC DNA]</scope>
    <source>
        <strain evidence="1 2">KT1b</strain>
    </source>
</reference>
<keyword evidence="2" id="KW-1185">Reference proteome</keyword>
<protein>
    <submittedName>
        <fullName evidence="1">Uncharacterized protein</fullName>
    </submittedName>
</protein>